<dbReference type="AlphaFoldDB" id="D2PSW6"/>
<feature type="compositionally biased region" description="Gly residues" evidence="1">
    <location>
        <begin position="152"/>
        <end position="171"/>
    </location>
</feature>
<dbReference type="EMBL" id="CP001736">
    <property type="protein sequence ID" value="ADB35018.1"/>
    <property type="molecule type" value="Genomic_DNA"/>
</dbReference>
<evidence type="ECO:0000313" key="2">
    <source>
        <dbReference type="EMBL" id="ADB35018.1"/>
    </source>
</evidence>
<gene>
    <name evidence="2" type="ordered locus">Kfla_6015</name>
</gene>
<name>D2PSW6_KRIFD</name>
<evidence type="ECO:0000256" key="1">
    <source>
        <dbReference type="SAM" id="MobiDB-lite"/>
    </source>
</evidence>
<feature type="region of interest" description="Disordered" evidence="1">
    <location>
        <begin position="104"/>
        <end position="171"/>
    </location>
</feature>
<organism evidence="2 3">
    <name type="scientific">Kribbella flavida (strain DSM 17836 / JCM 10339 / NBRC 14399)</name>
    <dbReference type="NCBI Taxonomy" id="479435"/>
    <lineage>
        <taxon>Bacteria</taxon>
        <taxon>Bacillati</taxon>
        <taxon>Actinomycetota</taxon>
        <taxon>Actinomycetes</taxon>
        <taxon>Propionibacteriales</taxon>
        <taxon>Kribbellaceae</taxon>
        <taxon>Kribbella</taxon>
    </lineage>
</organism>
<reference evidence="2 3" key="2">
    <citation type="journal article" date="2010" name="Stand. Genomic Sci.">
        <title>Complete genome sequence of Kribbella flavida type strain (IFO 14399).</title>
        <authorList>
            <person name="Pukall R."/>
            <person name="Lapidus A."/>
            <person name="Glavina Del Rio T."/>
            <person name="Copeland A."/>
            <person name="Tice H."/>
            <person name="Cheng J.-F."/>
            <person name="Lucas S."/>
            <person name="Chen F."/>
            <person name="Nolan M."/>
            <person name="LaButti K."/>
            <person name="Pati A."/>
            <person name="Ivanova N."/>
            <person name="Mavrommatis K."/>
            <person name="Mikhailova N."/>
            <person name="Pitluck S."/>
            <person name="Bruce D."/>
            <person name="Goodwin L."/>
            <person name="Land M."/>
            <person name="Hauser L."/>
            <person name="Chang Y.-J."/>
            <person name="Jeffries C.D."/>
            <person name="Chen A."/>
            <person name="Palaniappan K."/>
            <person name="Chain P."/>
            <person name="Rohde M."/>
            <person name="Goeker M."/>
            <person name="Bristow J."/>
            <person name="Eisen J.A."/>
            <person name="Markowitz V."/>
            <person name="Hugenholtz P."/>
            <person name="Kyrpides N.C."/>
            <person name="Klenk H.-P."/>
            <person name="Brettin T."/>
        </authorList>
    </citation>
    <scope>NUCLEOTIDE SEQUENCE [LARGE SCALE GENOMIC DNA]</scope>
    <source>
        <strain evidence="3">DSM 17836 / JCM 10339 / NBRC 14399</strain>
    </source>
</reference>
<dbReference type="STRING" id="479435.Kfla_6015"/>
<dbReference type="Proteomes" id="UP000007967">
    <property type="component" value="Chromosome"/>
</dbReference>
<accession>D2PSW6</accession>
<dbReference type="KEGG" id="kfl:Kfla_6015"/>
<proteinExistence type="predicted"/>
<dbReference type="HOGENOM" id="CLU_1560935_0_0_11"/>
<reference evidence="3" key="1">
    <citation type="submission" date="2009-09" db="EMBL/GenBank/DDBJ databases">
        <title>The complete genome of Kribbella flavida DSM 17836.</title>
        <authorList>
            <consortium name="US DOE Joint Genome Institute (JGI-PGF)"/>
            <person name="Lucas S."/>
            <person name="Copeland A."/>
            <person name="Lapidus A."/>
            <person name="Glavina del Rio T."/>
            <person name="Dalin E."/>
            <person name="Tice H."/>
            <person name="Bruce D."/>
            <person name="Goodwin L."/>
            <person name="Pitluck S."/>
            <person name="Kyrpides N."/>
            <person name="Mavromatis K."/>
            <person name="Ivanova N."/>
            <person name="Saunders E."/>
            <person name="Brettin T."/>
            <person name="Detter J.C."/>
            <person name="Han C."/>
            <person name="Larimer F."/>
            <person name="Land M."/>
            <person name="Hauser L."/>
            <person name="Markowitz V."/>
            <person name="Cheng J.-F."/>
            <person name="Hugenholtz P."/>
            <person name="Woyke T."/>
            <person name="Wu D."/>
            <person name="Pukall R."/>
            <person name="Klenk H.-P."/>
            <person name="Eisen J.A."/>
        </authorList>
    </citation>
    <scope>NUCLEOTIDE SEQUENCE [LARGE SCALE GENOMIC DNA]</scope>
    <source>
        <strain evidence="3">DSM 17836 / JCM 10339 / NBRC 14399</strain>
    </source>
</reference>
<keyword evidence="3" id="KW-1185">Reference proteome</keyword>
<dbReference type="OrthoDB" id="3831535at2"/>
<feature type="compositionally biased region" description="Basic and acidic residues" evidence="1">
    <location>
        <begin position="138"/>
        <end position="148"/>
    </location>
</feature>
<dbReference type="RefSeq" id="WP_012923572.1">
    <property type="nucleotide sequence ID" value="NC_013729.1"/>
</dbReference>
<protein>
    <submittedName>
        <fullName evidence="2">Uncharacterized protein</fullName>
    </submittedName>
</protein>
<sequence>MTRTVEYLSGVVDGAGINVLAGIGTASWPARQSVAYEVALEGCRQVVGWYTATIEAAEAEAEPDVEQLERLRTEQRIWVAEALALSPADAAGIRRVSDAGEALIGVPDDDGVPLAAQPGEADEDDLAGDSDASYAGDARPEHDDKHDDEGDGFGAGGGLDGGAEGWGDGRG</sequence>
<evidence type="ECO:0000313" key="3">
    <source>
        <dbReference type="Proteomes" id="UP000007967"/>
    </source>
</evidence>